<dbReference type="SUPFAM" id="SSF54373">
    <property type="entry name" value="FAD-linked reductases, C-terminal domain"/>
    <property type="match status" value="1"/>
</dbReference>
<evidence type="ECO:0000256" key="1">
    <source>
        <dbReference type="ARBA" id="ARBA00010790"/>
    </source>
</evidence>
<dbReference type="Pfam" id="PF00732">
    <property type="entry name" value="GMC_oxred_N"/>
    <property type="match status" value="1"/>
</dbReference>
<dbReference type="Gene3D" id="3.50.50.60">
    <property type="entry name" value="FAD/NAD(P)-binding domain"/>
    <property type="match status" value="2"/>
</dbReference>
<dbReference type="InterPro" id="IPR002938">
    <property type="entry name" value="FAD-bd"/>
</dbReference>
<evidence type="ECO:0000256" key="5">
    <source>
        <dbReference type="SAM" id="MobiDB-lite"/>
    </source>
</evidence>
<keyword evidence="6" id="KW-0732">Signal</keyword>
<feature type="domain" description="Glucose-methanol-choline oxidoreductase N-terminal" evidence="7">
    <location>
        <begin position="270"/>
        <end position="382"/>
    </location>
</feature>
<dbReference type="Proteomes" id="UP001242480">
    <property type="component" value="Unassembled WGS sequence"/>
</dbReference>
<evidence type="ECO:0000259" key="8">
    <source>
        <dbReference type="Pfam" id="PF01494"/>
    </source>
</evidence>
<feature type="compositionally biased region" description="Low complexity" evidence="5">
    <location>
        <begin position="23"/>
        <end position="40"/>
    </location>
</feature>
<dbReference type="PANTHER" id="PTHR46056:SF12">
    <property type="entry name" value="LONG-CHAIN-ALCOHOL OXIDASE"/>
    <property type="match status" value="1"/>
</dbReference>
<feature type="domain" description="Glucose-methanol-choline oxidoreductase C-terminal" evidence="9">
    <location>
        <begin position="518"/>
        <end position="600"/>
    </location>
</feature>
<feature type="domain" description="FAD-binding" evidence="8">
    <location>
        <begin position="78"/>
        <end position="114"/>
    </location>
</feature>
<organism evidence="10 11">
    <name type="scientific">Labrys wisconsinensis</name>
    <dbReference type="NCBI Taxonomy" id="425677"/>
    <lineage>
        <taxon>Bacteria</taxon>
        <taxon>Pseudomonadati</taxon>
        <taxon>Pseudomonadota</taxon>
        <taxon>Alphaproteobacteria</taxon>
        <taxon>Hyphomicrobiales</taxon>
        <taxon>Xanthobacteraceae</taxon>
        <taxon>Labrys</taxon>
    </lineage>
</organism>
<sequence length="617" mass="67009">MPRCWASRCSWSSAISFCCSASPSRCSSSSRASSSSAPRRSTGRGWREISPAAGSLGRKTMTVESLAERNARGRRDEEVDAVIVGAGPSGSVAALHLARAGVSVVVLEQGEWPEYNDYTGARPEHELVSTKLWHPNPNVRDNPTDYPVDTSTTDINPLMFAGVGGSATLYGAQWMHFLPSDFRVRSLDGVAEDWPFSYEELLPHQLEIEREVGVSGLAGDPAFPPRGAYPFPALPIGSVGLRGALGMERMGWHWWPGSNAIPSEKFGELNPCVRRGTCLTGCPEGAKSTTDRSHWPLALKAGARLVTRARVKEVETNDQGLATGVVYIDANGRERRQRAKVVILCANGVGTPRLLLMSGGARHPDGLANSSGLVGRRLMMHPFASILASYEDPLDSWRGPFGQQVYSLEFYETDESRGFVRGSKWNCMPSGGPVGVSGAIGSKVYVAEKGSFQDFWGANLHENVARRFGHSLIWGIVGEDLPEESNQVVLSKDLVDSDGLPAPQIIYKVNENSNRLLQFNIDRCLESVRAAGAIETLVSTPVRESGWHLIGTTVMGDDPKRSVVDQWGACHDVPNLYIMDASTFPTSGATNPTATIMAVALRNTRRMLSERRNQKVA</sequence>
<feature type="region of interest" description="Disordered" evidence="5">
    <location>
        <begin position="23"/>
        <end position="61"/>
    </location>
</feature>
<evidence type="ECO:0000313" key="11">
    <source>
        <dbReference type="Proteomes" id="UP001242480"/>
    </source>
</evidence>
<dbReference type="InterPro" id="IPR007867">
    <property type="entry name" value="GMC_OxRtase_C"/>
</dbReference>
<dbReference type="EMBL" id="JAUSVX010000015">
    <property type="protein sequence ID" value="MDQ0473249.1"/>
    <property type="molecule type" value="Genomic_DNA"/>
</dbReference>
<evidence type="ECO:0000256" key="3">
    <source>
        <dbReference type="ARBA" id="ARBA00022827"/>
    </source>
</evidence>
<keyword evidence="4" id="KW-0560">Oxidoreductase</keyword>
<evidence type="ECO:0000256" key="2">
    <source>
        <dbReference type="ARBA" id="ARBA00022630"/>
    </source>
</evidence>
<feature type="signal peptide" evidence="6">
    <location>
        <begin position="1"/>
        <end position="21"/>
    </location>
</feature>
<evidence type="ECO:0000256" key="4">
    <source>
        <dbReference type="ARBA" id="ARBA00023002"/>
    </source>
</evidence>
<dbReference type="PRINTS" id="PR00411">
    <property type="entry name" value="PNDRDTASEI"/>
</dbReference>
<gene>
    <name evidence="10" type="ORF">QO011_006283</name>
</gene>
<name>A0ABU0JJ03_9HYPH</name>
<keyword evidence="11" id="KW-1185">Reference proteome</keyword>
<evidence type="ECO:0000256" key="6">
    <source>
        <dbReference type="SAM" id="SignalP"/>
    </source>
</evidence>
<comment type="caution">
    <text evidence="10">The sequence shown here is derived from an EMBL/GenBank/DDBJ whole genome shotgun (WGS) entry which is preliminary data.</text>
</comment>
<feature type="chain" id="PRO_5045330739" evidence="6">
    <location>
        <begin position="22"/>
        <end position="617"/>
    </location>
</feature>
<proteinExistence type="inferred from homology"/>
<comment type="similarity">
    <text evidence="1">Belongs to the GMC oxidoreductase family.</text>
</comment>
<dbReference type="InterPro" id="IPR036188">
    <property type="entry name" value="FAD/NAD-bd_sf"/>
</dbReference>
<evidence type="ECO:0000259" key="9">
    <source>
        <dbReference type="Pfam" id="PF05199"/>
    </source>
</evidence>
<keyword evidence="3" id="KW-0274">FAD</keyword>
<dbReference type="InterPro" id="IPR000172">
    <property type="entry name" value="GMC_OxRdtase_N"/>
</dbReference>
<dbReference type="Pfam" id="PF05199">
    <property type="entry name" value="GMC_oxred_C"/>
    <property type="match status" value="1"/>
</dbReference>
<protein>
    <submittedName>
        <fullName evidence="10">Choline dehydrogenase-like flavoprotein</fullName>
    </submittedName>
</protein>
<dbReference type="Pfam" id="PF01494">
    <property type="entry name" value="FAD_binding_3"/>
    <property type="match status" value="1"/>
</dbReference>
<keyword evidence="2" id="KW-0285">Flavoprotein</keyword>
<reference evidence="10 11" key="1">
    <citation type="submission" date="2023-07" db="EMBL/GenBank/DDBJ databases">
        <title>Genomic Encyclopedia of Type Strains, Phase IV (KMG-IV): sequencing the most valuable type-strain genomes for metagenomic binning, comparative biology and taxonomic classification.</title>
        <authorList>
            <person name="Goeker M."/>
        </authorList>
    </citation>
    <scope>NUCLEOTIDE SEQUENCE [LARGE SCALE GENOMIC DNA]</scope>
    <source>
        <strain evidence="10 11">DSM 19619</strain>
    </source>
</reference>
<dbReference type="PANTHER" id="PTHR46056">
    <property type="entry name" value="LONG-CHAIN-ALCOHOL OXIDASE"/>
    <property type="match status" value="1"/>
</dbReference>
<evidence type="ECO:0000259" key="7">
    <source>
        <dbReference type="Pfam" id="PF00732"/>
    </source>
</evidence>
<accession>A0ABU0JJ03</accession>
<dbReference type="SUPFAM" id="SSF51905">
    <property type="entry name" value="FAD/NAD(P)-binding domain"/>
    <property type="match status" value="1"/>
</dbReference>
<evidence type="ECO:0000313" key="10">
    <source>
        <dbReference type="EMBL" id="MDQ0473249.1"/>
    </source>
</evidence>